<feature type="domain" description="C2H2-type" evidence="11">
    <location>
        <begin position="75"/>
        <end position="102"/>
    </location>
</feature>
<evidence type="ECO:0000313" key="13">
    <source>
        <dbReference type="Proteomes" id="UP000479000"/>
    </source>
</evidence>
<proteinExistence type="predicted"/>
<evidence type="ECO:0000256" key="3">
    <source>
        <dbReference type="ARBA" id="ARBA00022737"/>
    </source>
</evidence>
<evidence type="ECO:0000256" key="7">
    <source>
        <dbReference type="ARBA" id="ARBA00023125"/>
    </source>
</evidence>
<dbReference type="FunFam" id="3.30.160.60:FF:000328">
    <property type="entry name" value="Zinc finger protein 1079"/>
    <property type="match status" value="1"/>
</dbReference>
<dbReference type="AlphaFoldDB" id="A0A6H5GHW9"/>
<dbReference type="Pfam" id="PF16622">
    <property type="entry name" value="zf-C2H2_11"/>
    <property type="match status" value="1"/>
</dbReference>
<feature type="domain" description="C2H2-type" evidence="11">
    <location>
        <begin position="132"/>
        <end position="159"/>
    </location>
</feature>
<evidence type="ECO:0000256" key="8">
    <source>
        <dbReference type="ARBA" id="ARBA00023163"/>
    </source>
</evidence>
<gene>
    <name evidence="12" type="ORF">NTEN_LOCUS8307</name>
</gene>
<feature type="domain" description="C2H2-type" evidence="11">
    <location>
        <begin position="103"/>
        <end position="131"/>
    </location>
</feature>
<dbReference type="InterPro" id="IPR036236">
    <property type="entry name" value="Znf_C2H2_sf"/>
</dbReference>
<keyword evidence="7" id="KW-0238">DNA-binding</keyword>
<dbReference type="PROSITE" id="PS50157">
    <property type="entry name" value="ZINC_FINGER_C2H2_2"/>
    <property type="match status" value="3"/>
</dbReference>
<dbReference type="Pfam" id="PF23561">
    <property type="entry name" value="zf-C2H2_15"/>
    <property type="match status" value="1"/>
</dbReference>
<evidence type="ECO:0000256" key="2">
    <source>
        <dbReference type="ARBA" id="ARBA00022723"/>
    </source>
</evidence>
<keyword evidence="6" id="KW-0805">Transcription regulation</keyword>
<evidence type="ECO:0000259" key="11">
    <source>
        <dbReference type="PROSITE" id="PS50157"/>
    </source>
</evidence>
<dbReference type="GO" id="GO:0010468">
    <property type="term" value="P:regulation of gene expression"/>
    <property type="evidence" value="ECO:0007669"/>
    <property type="project" value="TreeGrafter"/>
</dbReference>
<dbReference type="OrthoDB" id="6606092at2759"/>
<evidence type="ECO:0000313" key="12">
    <source>
        <dbReference type="EMBL" id="CAB0002520.1"/>
    </source>
</evidence>
<sequence length="160" mass="18316">MLFQIPPRNEQFFYLFDIIAQGGEWRYKISHFHGEQPCLPPHRDTSGAKHFGPRGLLCNAEEKPPSKTKGAKVPHVCAECGKSFDASFKLKKHMRAHTGEKPYTCQECGLSYSQSGGLRNHIVIVHRNEKVFQCHYCGKGFPIKDRLKLHLRIHTGEKPY</sequence>
<evidence type="ECO:0000256" key="10">
    <source>
        <dbReference type="PROSITE-ProRule" id="PRU00042"/>
    </source>
</evidence>
<dbReference type="GO" id="GO:0005634">
    <property type="term" value="C:nucleus"/>
    <property type="evidence" value="ECO:0007669"/>
    <property type="project" value="UniProtKB-SubCell"/>
</dbReference>
<evidence type="ECO:0000256" key="1">
    <source>
        <dbReference type="ARBA" id="ARBA00004123"/>
    </source>
</evidence>
<accession>A0A6H5GHW9</accession>
<dbReference type="Pfam" id="PF00096">
    <property type="entry name" value="zf-C2H2"/>
    <property type="match status" value="1"/>
</dbReference>
<dbReference type="FunFam" id="3.30.160.60:FF:001450">
    <property type="entry name" value="zinc finger protein 774"/>
    <property type="match status" value="1"/>
</dbReference>
<dbReference type="PROSITE" id="PS00028">
    <property type="entry name" value="ZINC_FINGER_C2H2_1"/>
    <property type="match status" value="3"/>
</dbReference>
<evidence type="ECO:0000256" key="5">
    <source>
        <dbReference type="ARBA" id="ARBA00022833"/>
    </source>
</evidence>
<comment type="subcellular location">
    <subcellularLocation>
        <location evidence="1">Nucleus</location>
    </subcellularLocation>
</comment>
<dbReference type="InterPro" id="IPR056436">
    <property type="entry name" value="Znf-C2H2_ZIC1-5/GLI1-3-like"/>
</dbReference>
<keyword evidence="9" id="KW-0539">Nucleus</keyword>
<feature type="non-terminal residue" evidence="12">
    <location>
        <position position="160"/>
    </location>
</feature>
<dbReference type="InterPro" id="IPR041697">
    <property type="entry name" value="Znf-C2H2_11"/>
</dbReference>
<evidence type="ECO:0000256" key="4">
    <source>
        <dbReference type="ARBA" id="ARBA00022771"/>
    </source>
</evidence>
<dbReference type="EMBL" id="CADCXU010012528">
    <property type="protein sequence ID" value="CAB0002520.1"/>
    <property type="molecule type" value="Genomic_DNA"/>
</dbReference>
<evidence type="ECO:0000256" key="6">
    <source>
        <dbReference type="ARBA" id="ARBA00023015"/>
    </source>
</evidence>
<name>A0A6H5GHW9_9HEMI</name>
<keyword evidence="8" id="KW-0804">Transcription</keyword>
<dbReference type="SMART" id="SM00355">
    <property type="entry name" value="ZnF_C2H2"/>
    <property type="match status" value="3"/>
</dbReference>
<dbReference type="Gene3D" id="3.30.160.60">
    <property type="entry name" value="Classic Zinc Finger"/>
    <property type="match status" value="3"/>
</dbReference>
<keyword evidence="5" id="KW-0862">Zinc</keyword>
<dbReference type="PANTHER" id="PTHR16515">
    <property type="entry name" value="PR DOMAIN ZINC FINGER PROTEIN"/>
    <property type="match status" value="1"/>
</dbReference>
<dbReference type="SUPFAM" id="SSF57667">
    <property type="entry name" value="beta-beta-alpha zinc fingers"/>
    <property type="match status" value="2"/>
</dbReference>
<organism evidence="12 13">
    <name type="scientific">Nesidiocoris tenuis</name>
    <dbReference type="NCBI Taxonomy" id="355587"/>
    <lineage>
        <taxon>Eukaryota</taxon>
        <taxon>Metazoa</taxon>
        <taxon>Ecdysozoa</taxon>
        <taxon>Arthropoda</taxon>
        <taxon>Hexapoda</taxon>
        <taxon>Insecta</taxon>
        <taxon>Pterygota</taxon>
        <taxon>Neoptera</taxon>
        <taxon>Paraneoptera</taxon>
        <taxon>Hemiptera</taxon>
        <taxon>Heteroptera</taxon>
        <taxon>Panheteroptera</taxon>
        <taxon>Cimicomorpha</taxon>
        <taxon>Miridae</taxon>
        <taxon>Dicyphina</taxon>
        <taxon>Nesidiocoris</taxon>
    </lineage>
</organism>
<keyword evidence="3" id="KW-0677">Repeat</keyword>
<dbReference type="GO" id="GO:0003677">
    <property type="term" value="F:DNA binding"/>
    <property type="evidence" value="ECO:0007669"/>
    <property type="project" value="UniProtKB-KW"/>
</dbReference>
<protein>
    <recommendedName>
        <fullName evidence="11">C2H2-type domain-containing protein</fullName>
    </recommendedName>
</protein>
<evidence type="ECO:0000256" key="9">
    <source>
        <dbReference type="ARBA" id="ARBA00023242"/>
    </source>
</evidence>
<keyword evidence="13" id="KW-1185">Reference proteome</keyword>
<dbReference type="InterPro" id="IPR050331">
    <property type="entry name" value="Zinc_finger"/>
</dbReference>
<dbReference type="InterPro" id="IPR013087">
    <property type="entry name" value="Znf_C2H2_type"/>
</dbReference>
<dbReference type="Proteomes" id="UP000479000">
    <property type="component" value="Unassembled WGS sequence"/>
</dbReference>
<dbReference type="GO" id="GO:0008270">
    <property type="term" value="F:zinc ion binding"/>
    <property type="evidence" value="ECO:0007669"/>
    <property type="project" value="UniProtKB-KW"/>
</dbReference>
<keyword evidence="2" id="KW-0479">Metal-binding</keyword>
<reference evidence="12 13" key="1">
    <citation type="submission" date="2020-02" db="EMBL/GenBank/DDBJ databases">
        <authorList>
            <person name="Ferguson B K."/>
        </authorList>
    </citation>
    <scope>NUCLEOTIDE SEQUENCE [LARGE SCALE GENOMIC DNA]</scope>
</reference>
<dbReference type="FunFam" id="3.30.160.60:FF:000625">
    <property type="entry name" value="Zinc finger protein 536"/>
    <property type="match status" value="1"/>
</dbReference>
<dbReference type="PANTHER" id="PTHR16515:SF49">
    <property type="entry name" value="GASTRULA ZINC FINGER PROTEIN XLCGF49.1-LIKE-RELATED"/>
    <property type="match status" value="1"/>
</dbReference>
<keyword evidence="4 10" id="KW-0863">Zinc-finger</keyword>